<reference evidence="3" key="1">
    <citation type="journal article" date="2020" name="Nature">
        <title>Giant virus diversity and host interactions through global metagenomics.</title>
        <authorList>
            <person name="Schulz F."/>
            <person name="Roux S."/>
            <person name="Paez-Espino D."/>
            <person name="Jungbluth S."/>
            <person name="Walsh D.A."/>
            <person name="Denef V.J."/>
            <person name="McMahon K.D."/>
            <person name="Konstantinidis K.T."/>
            <person name="Eloe-Fadrosh E.A."/>
            <person name="Kyrpides N.C."/>
            <person name="Woyke T."/>
        </authorList>
    </citation>
    <scope>NUCLEOTIDE SEQUENCE</scope>
    <source>
        <strain evidence="3">GVMAG-S-ERX555907-63</strain>
    </source>
</reference>
<protein>
    <submittedName>
        <fullName evidence="3">Uncharacterized protein</fullName>
    </submittedName>
</protein>
<feature type="transmembrane region" description="Helical" evidence="2">
    <location>
        <begin position="162"/>
        <end position="179"/>
    </location>
</feature>
<keyword evidence="2" id="KW-0812">Transmembrane</keyword>
<accession>A0A6C0KZS1</accession>
<evidence type="ECO:0000313" key="3">
    <source>
        <dbReference type="EMBL" id="QHU22731.1"/>
    </source>
</evidence>
<proteinExistence type="predicted"/>
<organism evidence="3">
    <name type="scientific">viral metagenome</name>
    <dbReference type="NCBI Taxonomy" id="1070528"/>
    <lineage>
        <taxon>unclassified sequences</taxon>
        <taxon>metagenomes</taxon>
        <taxon>organismal metagenomes</taxon>
    </lineage>
</organism>
<keyword evidence="2" id="KW-1133">Transmembrane helix</keyword>
<sequence length="181" mass="20529">MTNDKNTTKLSELPNNTDNDTDLVNKILNQLDTSNDSIPPTFDLEQPPTESPVIKSQINKTNVSKTQSKPNISNSVVQKTVVEQRNPIYSSNNEQMPSPQGIQKVLNSMDMDYIYKIVKMSVLYSVIFIGFIFCTNVFVDMFSKIPYISFTTNNELNNSGKVLQSICFGVIYFLINFFFPN</sequence>
<dbReference type="EMBL" id="MN741017">
    <property type="protein sequence ID" value="QHU22731.1"/>
    <property type="molecule type" value="Genomic_DNA"/>
</dbReference>
<feature type="compositionally biased region" description="Polar residues" evidence="1">
    <location>
        <begin position="1"/>
        <end position="18"/>
    </location>
</feature>
<dbReference type="AlphaFoldDB" id="A0A6C0KZS1"/>
<evidence type="ECO:0000256" key="2">
    <source>
        <dbReference type="SAM" id="Phobius"/>
    </source>
</evidence>
<keyword evidence="2" id="KW-0472">Membrane</keyword>
<feature type="transmembrane region" description="Helical" evidence="2">
    <location>
        <begin position="121"/>
        <end position="142"/>
    </location>
</feature>
<name>A0A6C0KZS1_9ZZZZ</name>
<feature type="region of interest" description="Disordered" evidence="1">
    <location>
        <begin position="1"/>
        <end position="20"/>
    </location>
</feature>
<evidence type="ECO:0000256" key="1">
    <source>
        <dbReference type="SAM" id="MobiDB-lite"/>
    </source>
</evidence>